<dbReference type="InterPro" id="IPR044634">
    <property type="entry name" value="Zuotin/DnaJC2"/>
</dbReference>
<dbReference type="Gene3D" id="1.10.10.60">
    <property type="entry name" value="Homeodomain-like"/>
    <property type="match status" value="2"/>
</dbReference>
<dbReference type="Gramene" id="OGLUM08G03650.1">
    <property type="protein sequence ID" value="OGLUM08G03650.1"/>
    <property type="gene ID" value="OGLUM08G03650"/>
</dbReference>
<reference evidence="4" key="1">
    <citation type="submission" date="2015-04" db="UniProtKB">
        <authorList>
            <consortium name="EnsemblPlants"/>
        </authorList>
    </citation>
    <scope>IDENTIFICATION</scope>
</reference>
<name>A0A0E0AR31_9ORYZ</name>
<dbReference type="GO" id="GO:0030544">
    <property type="term" value="F:Hsp70 protein binding"/>
    <property type="evidence" value="ECO:0007669"/>
    <property type="project" value="InterPro"/>
</dbReference>
<dbReference type="InterPro" id="IPR001005">
    <property type="entry name" value="SANT/Myb"/>
</dbReference>
<evidence type="ECO:0000259" key="3">
    <source>
        <dbReference type="PROSITE" id="PS50090"/>
    </source>
</evidence>
<dbReference type="Proteomes" id="UP000026961">
    <property type="component" value="Chromosome 8"/>
</dbReference>
<evidence type="ECO:0000313" key="4">
    <source>
        <dbReference type="EnsemblPlants" id="OGLUM08G03650.1"/>
    </source>
</evidence>
<dbReference type="PANTHER" id="PTHR43999">
    <property type="entry name" value="DNAJ HOMOLOG SUBFAMILY C MEMBER 2"/>
    <property type="match status" value="1"/>
</dbReference>
<dbReference type="PROSITE" id="PS50090">
    <property type="entry name" value="MYB_LIKE"/>
    <property type="match status" value="1"/>
</dbReference>
<dbReference type="eggNOG" id="KOG0724">
    <property type="taxonomic scope" value="Eukaryota"/>
</dbReference>
<dbReference type="GO" id="GO:0005829">
    <property type="term" value="C:cytosol"/>
    <property type="evidence" value="ECO:0007669"/>
    <property type="project" value="TreeGrafter"/>
</dbReference>
<feature type="region of interest" description="Disordered" evidence="1">
    <location>
        <begin position="237"/>
        <end position="268"/>
    </location>
</feature>
<accession>A0A0E0AR31</accession>
<dbReference type="GO" id="GO:0051083">
    <property type="term" value="P:'de novo' cotranslational protein folding"/>
    <property type="evidence" value="ECO:0007669"/>
    <property type="project" value="InterPro"/>
</dbReference>
<dbReference type="FunFam" id="1.10.10.60:FF:000416">
    <property type="entry name" value="Myb family transcription factor"/>
    <property type="match status" value="1"/>
</dbReference>
<protein>
    <recommendedName>
        <fullName evidence="3">Myb-like domain-containing protein</fullName>
    </recommendedName>
</protein>
<dbReference type="Pfam" id="PF23082">
    <property type="entry name" value="Myb_DNA-binding_2"/>
    <property type="match status" value="1"/>
</dbReference>
<organism evidence="4">
    <name type="scientific">Oryza glumipatula</name>
    <dbReference type="NCBI Taxonomy" id="40148"/>
    <lineage>
        <taxon>Eukaryota</taxon>
        <taxon>Viridiplantae</taxon>
        <taxon>Streptophyta</taxon>
        <taxon>Embryophyta</taxon>
        <taxon>Tracheophyta</taxon>
        <taxon>Spermatophyta</taxon>
        <taxon>Magnoliopsida</taxon>
        <taxon>Liliopsida</taxon>
        <taxon>Poales</taxon>
        <taxon>Poaceae</taxon>
        <taxon>BOP clade</taxon>
        <taxon>Oryzoideae</taxon>
        <taxon>Oryzeae</taxon>
        <taxon>Oryzinae</taxon>
        <taxon>Oryza</taxon>
    </lineage>
</organism>
<dbReference type="GO" id="GO:0006450">
    <property type="term" value="P:regulation of translational fidelity"/>
    <property type="evidence" value="ECO:0007669"/>
    <property type="project" value="InterPro"/>
</dbReference>
<dbReference type="SMART" id="SM00717">
    <property type="entry name" value="SANT"/>
    <property type="match status" value="2"/>
</dbReference>
<evidence type="ECO:0000256" key="1">
    <source>
        <dbReference type="SAM" id="MobiDB-lite"/>
    </source>
</evidence>
<feature type="compositionally biased region" description="Pro residues" evidence="1">
    <location>
        <begin position="131"/>
        <end position="148"/>
    </location>
</feature>
<dbReference type="PANTHER" id="PTHR43999:SF3">
    <property type="entry name" value="TRANSCRIPTION FACTOR MAMYB"/>
    <property type="match status" value="1"/>
</dbReference>
<evidence type="ECO:0000313" key="5">
    <source>
        <dbReference type="Proteomes" id="UP000026961"/>
    </source>
</evidence>
<reference evidence="4" key="2">
    <citation type="submission" date="2018-05" db="EMBL/GenBank/DDBJ databases">
        <title>OgluRS3 (Oryza glumaepatula Reference Sequence Version 3).</title>
        <authorList>
            <person name="Zhang J."/>
            <person name="Kudrna D."/>
            <person name="Lee S."/>
            <person name="Talag J."/>
            <person name="Welchert J."/>
            <person name="Wing R.A."/>
        </authorList>
    </citation>
    <scope>NUCLEOTIDE SEQUENCE [LARGE SCALE GENOMIC DNA]</scope>
</reference>
<dbReference type="AlphaFoldDB" id="A0A0E0AR31"/>
<feature type="transmembrane region" description="Helical" evidence="2">
    <location>
        <begin position="40"/>
        <end position="60"/>
    </location>
</feature>
<feature type="transmembrane region" description="Helical" evidence="2">
    <location>
        <begin position="67"/>
        <end position="85"/>
    </location>
</feature>
<keyword evidence="2" id="KW-1133">Transmembrane helix</keyword>
<evidence type="ECO:0000256" key="2">
    <source>
        <dbReference type="SAM" id="Phobius"/>
    </source>
</evidence>
<dbReference type="CDD" id="cd00167">
    <property type="entry name" value="SANT"/>
    <property type="match status" value="2"/>
</dbReference>
<keyword evidence="2" id="KW-0812">Transmembrane</keyword>
<feature type="compositionally biased region" description="Gly residues" evidence="1">
    <location>
        <begin position="249"/>
        <end position="261"/>
    </location>
</feature>
<dbReference type="Pfam" id="PF00249">
    <property type="entry name" value="Myb_DNA-binding"/>
    <property type="match status" value="1"/>
</dbReference>
<keyword evidence="5" id="KW-1185">Reference proteome</keyword>
<dbReference type="InterPro" id="IPR009057">
    <property type="entry name" value="Homeodomain-like_sf"/>
</dbReference>
<feature type="domain" description="Myb-like" evidence="3">
    <location>
        <begin position="263"/>
        <end position="311"/>
    </location>
</feature>
<sequence>MEFIDDDWDYQPRARVIHSRASANASTSTTTSSAQPSRSLPHAAACAAAAVALLAAAYYLLLPDYQVLASVAVWVASSLLLAPFAPSSATGGDVSVGRGDPLPEQEPVEEPVSDPAPTSRRGRRHSSSSNPTPPPPKPSDPIAPPPPRHAAAAAAAAATAVADGGEAVEDAGEWTDQEMDILRRQMVKHPAGEPQRWEKIAAAFGGRRTPESVIRAAKSGGGAAAAGASFDQFLRKRKPLDPRAEAADAGGGNAGGGGESGDGSWSAGDDRALLNALKEFPKDTAMRWEKVAAAVPGKTKAACMKRVTELKRDFRSSKAASEAAP</sequence>
<proteinExistence type="predicted"/>
<dbReference type="EnsemblPlants" id="OGLUM08G03650.1">
    <property type="protein sequence ID" value="OGLUM08G03650.1"/>
    <property type="gene ID" value="OGLUM08G03650"/>
</dbReference>
<dbReference type="HOGENOM" id="CLU_077818_0_0_1"/>
<keyword evidence="2" id="KW-0472">Membrane</keyword>
<dbReference type="GO" id="GO:0043022">
    <property type="term" value="F:ribosome binding"/>
    <property type="evidence" value="ECO:0007669"/>
    <property type="project" value="InterPro"/>
</dbReference>
<dbReference type="STRING" id="40148.A0A0E0AR31"/>
<dbReference type="SUPFAM" id="SSF46689">
    <property type="entry name" value="Homeodomain-like"/>
    <property type="match status" value="2"/>
</dbReference>
<feature type="region of interest" description="Disordered" evidence="1">
    <location>
        <begin position="88"/>
        <end position="153"/>
    </location>
</feature>